<dbReference type="OrthoDB" id="3589080at2759"/>
<protein>
    <submittedName>
        <fullName evidence="1">Uncharacterized protein</fullName>
    </submittedName>
</protein>
<organism evidence="1 2">
    <name type="scientific">Cryomyces minteri</name>
    <dbReference type="NCBI Taxonomy" id="331657"/>
    <lineage>
        <taxon>Eukaryota</taxon>
        <taxon>Fungi</taxon>
        <taxon>Dikarya</taxon>
        <taxon>Ascomycota</taxon>
        <taxon>Pezizomycotina</taxon>
        <taxon>Dothideomycetes</taxon>
        <taxon>Dothideomycetes incertae sedis</taxon>
        <taxon>Cryomyces</taxon>
    </lineage>
</organism>
<evidence type="ECO:0000313" key="1">
    <source>
        <dbReference type="EMBL" id="TKA61391.1"/>
    </source>
</evidence>
<sequence>MPRQLWQHCLAETGTNEKLTTHAPQTDNVRGHKDYELHQHTLVKESFDSLLSLPDVRRCLVMGFSGQNPFTMTYDGQHPWSQAKERRIRRDAQKNQEKGASQRVDEVLMILKDHRRLGFERMHIAQKLISFGSKYAMVLTAQKDLDAPEFHKFAEEENNEMLSNGRYYVVVLAGKILASGDREREFVTLR</sequence>
<gene>
    <name evidence="1" type="ORF">B0A49_12647</name>
</gene>
<evidence type="ECO:0000313" key="2">
    <source>
        <dbReference type="Proteomes" id="UP000308768"/>
    </source>
</evidence>
<dbReference type="EMBL" id="NAJN01001749">
    <property type="protein sequence ID" value="TKA61391.1"/>
    <property type="molecule type" value="Genomic_DNA"/>
</dbReference>
<accession>A0A4U0WFC3</accession>
<dbReference type="AlphaFoldDB" id="A0A4U0WFC3"/>
<comment type="caution">
    <text evidence="1">The sequence shown here is derived from an EMBL/GenBank/DDBJ whole genome shotgun (WGS) entry which is preliminary data.</text>
</comment>
<reference evidence="1 2" key="1">
    <citation type="submission" date="2017-03" db="EMBL/GenBank/DDBJ databases">
        <title>Genomes of endolithic fungi from Antarctica.</title>
        <authorList>
            <person name="Coleine C."/>
            <person name="Masonjones S."/>
            <person name="Stajich J.E."/>
        </authorList>
    </citation>
    <scope>NUCLEOTIDE SEQUENCE [LARGE SCALE GENOMIC DNA]</scope>
    <source>
        <strain evidence="1 2">CCFEE 5187</strain>
    </source>
</reference>
<name>A0A4U0WFC3_9PEZI</name>
<keyword evidence="2" id="KW-1185">Reference proteome</keyword>
<proteinExistence type="predicted"/>
<dbReference type="Proteomes" id="UP000308768">
    <property type="component" value="Unassembled WGS sequence"/>
</dbReference>